<protein>
    <recommendedName>
        <fullName evidence="3">Glycosyl transferase</fullName>
    </recommendedName>
</protein>
<evidence type="ECO:0008006" key="3">
    <source>
        <dbReference type="Google" id="ProtNLM"/>
    </source>
</evidence>
<organism evidence="1 2">
    <name type="scientific">Mucilaginibacter aquatilis</name>
    <dbReference type="NCBI Taxonomy" id="1517760"/>
    <lineage>
        <taxon>Bacteria</taxon>
        <taxon>Pseudomonadati</taxon>
        <taxon>Bacteroidota</taxon>
        <taxon>Sphingobacteriia</taxon>
        <taxon>Sphingobacteriales</taxon>
        <taxon>Sphingobacteriaceae</taxon>
        <taxon>Mucilaginibacter</taxon>
    </lineage>
</organism>
<sequence length="284" mass="33368">MILERIVTLANEHSKVRFLAMERSLRATGCTLPLYVIPYDDNKFELPENATWWEMPEITGWIDKNKLWPAFRKIQCLTLPNYQFVDSDVIFFKNPEDTLEPLSGFITSCTHWMAPEHTFTDETLRYIKAKTTTWTRLVFNSGQFACDKVLYQADELMRFCETNFTETLFHKNYLYKDQPGINILVNCADVEISNVTMPPVSMASTWAGDYTDEASFERFEKHDKPYFIHWAGVPLTSRNYIHQYFFKFLTAEENAAFKLEGVKKLKFKDRMRIKIKAILNILNN</sequence>
<gene>
    <name evidence="1" type="ORF">GO816_16725</name>
</gene>
<dbReference type="SUPFAM" id="SSF53448">
    <property type="entry name" value="Nucleotide-diphospho-sugar transferases"/>
    <property type="match status" value="1"/>
</dbReference>
<proteinExistence type="predicted"/>
<evidence type="ECO:0000313" key="2">
    <source>
        <dbReference type="Proteomes" id="UP000434850"/>
    </source>
</evidence>
<comment type="caution">
    <text evidence="1">The sequence shown here is derived from an EMBL/GenBank/DDBJ whole genome shotgun (WGS) entry which is preliminary data.</text>
</comment>
<accession>A0A6I4IC35</accession>
<dbReference type="Proteomes" id="UP000434850">
    <property type="component" value="Unassembled WGS sequence"/>
</dbReference>
<evidence type="ECO:0000313" key="1">
    <source>
        <dbReference type="EMBL" id="MVN92781.1"/>
    </source>
</evidence>
<keyword evidence="2" id="KW-1185">Reference proteome</keyword>
<dbReference type="RefSeq" id="WP_157543096.1">
    <property type="nucleotide sequence ID" value="NZ_WQLA01000007.1"/>
</dbReference>
<dbReference type="EMBL" id="WQLA01000007">
    <property type="protein sequence ID" value="MVN92781.1"/>
    <property type="molecule type" value="Genomic_DNA"/>
</dbReference>
<reference evidence="1 2" key="1">
    <citation type="submission" date="2019-12" db="EMBL/GenBank/DDBJ databases">
        <title>Mucilaginibacter sp. HME9299 genome sequencing and assembly.</title>
        <authorList>
            <person name="Kang H."/>
            <person name="Kim H."/>
            <person name="Joh K."/>
        </authorList>
    </citation>
    <scope>NUCLEOTIDE SEQUENCE [LARGE SCALE GENOMIC DNA]</scope>
    <source>
        <strain evidence="1 2">HME9299</strain>
    </source>
</reference>
<dbReference type="OrthoDB" id="792711at2"/>
<dbReference type="AlphaFoldDB" id="A0A6I4IC35"/>
<dbReference type="InterPro" id="IPR029044">
    <property type="entry name" value="Nucleotide-diphossugar_trans"/>
</dbReference>
<dbReference type="Gene3D" id="3.90.550.10">
    <property type="entry name" value="Spore Coat Polysaccharide Biosynthesis Protein SpsA, Chain A"/>
    <property type="match status" value="1"/>
</dbReference>
<name>A0A6I4IC35_9SPHI</name>